<keyword evidence="5 6" id="KW-1015">Disulfide bond</keyword>
<proteinExistence type="predicted"/>
<dbReference type="SMART" id="SM00409">
    <property type="entry name" value="IG"/>
    <property type="match status" value="1"/>
</dbReference>
<comment type="subcellular location">
    <subcellularLocation>
        <location evidence="1">Secreted</location>
    </subcellularLocation>
</comment>
<evidence type="ECO:0000313" key="11">
    <source>
        <dbReference type="Proteomes" id="UP001562425"/>
    </source>
</evidence>
<dbReference type="AlphaFoldDB" id="A0ABD1DKA1"/>
<evidence type="ECO:0000259" key="8">
    <source>
        <dbReference type="PROSITE" id="PS50835"/>
    </source>
</evidence>
<evidence type="ECO:0000256" key="3">
    <source>
        <dbReference type="ARBA" id="ARBA00022729"/>
    </source>
</evidence>
<organism evidence="10 11">
    <name type="scientific">Culex pipiens pipiens</name>
    <name type="common">Northern house mosquito</name>
    <dbReference type="NCBI Taxonomy" id="38569"/>
    <lineage>
        <taxon>Eukaryota</taxon>
        <taxon>Metazoa</taxon>
        <taxon>Ecdysozoa</taxon>
        <taxon>Arthropoda</taxon>
        <taxon>Hexapoda</taxon>
        <taxon>Insecta</taxon>
        <taxon>Pterygota</taxon>
        <taxon>Neoptera</taxon>
        <taxon>Endopterygota</taxon>
        <taxon>Diptera</taxon>
        <taxon>Nematocera</taxon>
        <taxon>Culicoidea</taxon>
        <taxon>Culicidae</taxon>
        <taxon>Culicinae</taxon>
        <taxon>Culicini</taxon>
        <taxon>Culex</taxon>
        <taxon>Culex</taxon>
    </lineage>
</organism>
<dbReference type="FunFam" id="2.20.100.10:FF:000009">
    <property type="entry name" value="ADAMTS-like protein 3 isoform A"/>
    <property type="match status" value="1"/>
</dbReference>
<dbReference type="PANTHER" id="PTHR13723:SF313">
    <property type="entry name" value="PEPTIDASE M12B DOMAIN-CONTAINING PROTEIN"/>
    <property type="match status" value="1"/>
</dbReference>
<evidence type="ECO:0000256" key="6">
    <source>
        <dbReference type="PIRSR" id="PIRSR613273-3"/>
    </source>
</evidence>
<evidence type="ECO:0000256" key="4">
    <source>
        <dbReference type="ARBA" id="ARBA00022737"/>
    </source>
</evidence>
<dbReference type="InterPro" id="IPR036383">
    <property type="entry name" value="TSP1_rpt_sf"/>
</dbReference>
<evidence type="ECO:0000259" key="9">
    <source>
        <dbReference type="PROSITE" id="PS50900"/>
    </source>
</evidence>
<comment type="caution">
    <text evidence="10">The sequence shown here is derived from an EMBL/GenBank/DDBJ whole genome shotgun (WGS) entry which is preliminary data.</text>
</comment>
<dbReference type="Pfam" id="PF08686">
    <property type="entry name" value="PLAC"/>
    <property type="match status" value="1"/>
</dbReference>
<dbReference type="Gene3D" id="2.20.100.10">
    <property type="entry name" value="Thrombospondin type-1 (TSP1) repeat"/>
    <property type="match status" value="10"/>
</dbReference>
<dbReference type="InterPro" id="IPR013783">
    <property type="entry name" value="Ig-like_fold"/>
</dbReference>
<dbReference type="InterPro" id="IPR013273">
    <property type="entry name" value="ADAMTS/ADAMTS-like"/>
</dbReference>
<dbReference type="Proteomes" id="UP001562425">
    <property type="component" value="Unassembled WGS sequence"/>
</dbReference>
<dbReference type="Pfam" id="PF07679">
    <property type="entry name" value="I-set"/>
    <property type="match status" value="1"/>
</dbReference>
<dbReference type="InterPro" id="IPR010909">
    <property type="entry name" value="PLAC"/>
</dbReference>
<dbReference type="Pfam" id="PF19236">
    <property type="entry name" value="ADAMTS_CR_3"/>
    <property type="match status" value="1"/>
</dbReference>
<dbReference type="PRINTS" id="PR01857">
    <property type="entry name" value="ADAMTSFAMILY"/>
</dbReference>
<accession>A0ABD1DKA1</accession>
<evidence type="ECO:0000256" key="2">
    <source>
        <dbReference type="ARBA" id="ARBA00022525"/>
    </source>
</evidence>
<evidence type="ECO:0000256" key="5">
    <source>
        <dbReference type="ARBA" id="ARBA00023157"/>
    </source>
</evidence>
<feature type="domain" description="Ig-like" evidence="8">
    <location>
        <begin position="720"/>
        <end position="805"/>
    </location>
</feature>
<protein>
    <submittedName>
        <fullName evidence="10">Uncharacterized protein</fullName>
    </submittedName>
</protein>
<dbReference type="EMBL" id="JBEHCU010005347">
    <property type="protein sequence ID" value="KAL1400136.1"/>
    <property type="molecule type" value="Genomic_DNA"/>
</dbReference>
<feature type="disulfide bond" evidence="6">
    <location>
        <begin position="33"/>
        <end position="65"/>
    </location>
</feature>
<dbReference type="Pfam" id="PF19030">
    <property type="entry name" value="TSP1_ADAMTS"/>
    <property type="match status" value="9"/>
</dbReference>
<reference evidence="10 11" key="1">
    <citation type="submission" date="2024-05" db="EMBL/GenBank/DDBJ databases">
        <title>Culex pipiens pipiens assembly and annotation.</title>
        <authorList>
            <person name="Alout H."/>
            <person name="Durand T."/>
        </authorList>
    </citation>
    <scope>NUCLEOTIDE SEQUENCE [LARGE SCALE GENOMIC DNA]</scope>
    <source>
        <strain evidence="10">HA-2024</strain>
        <tissue evidence="10">Whole body</tissue>
    </source>
</reference>
<gene>
    <name evidence="10" type="ORF">pipiens_002101</name>
</gene>
<dbReference type="PANTHER" id="PTHR13723">
    <property type="entry name" value="ADAMTS A DISINTEGRIN AND METALLOPROTEASE WITH THROMBOSPONDIN MOTIFS PROTEASE"/>
    <property type="match status" value="1"/>
</dbReference>
<keyword evidence="2" id="KW-0964">Secreted</keyword>
<dbReference type="InterPro" id="IPR000884">
    <property type="entry name" value="TSP1_rpt"/>
</dbReference>
<dbReference type="SMART" id="SM00209">
    <property type="entry name" value="TSP1"/>
    <property type="match status" value="10"/>
</dbReference>
<dbReference type="PROSITE" id="PS50092">
    <property type="entry name" value="TSP1"/>
    <property type="match status" value="8"/>
</dbReference>
<dbReference type="InterPro" id="IPR003599">
    <property type="entry name" value="Ig_sub"/>
</dbReference>
<evidence type="ECO:0000313" key="10">
    <source>
        <dbReference type="EMBL" id="KAL1400136.1"/>
    </source>
</evidence>
<feature type="disulfide bond" evidence="6">
    <location>
        <begin position="29"/>
        <end position="60"/>
    </location>
</feature>
<dbReference type="Gene3D" id="2.60.40.10">
    <property type="entry name" value="Immunoglobulins"/>
    <property type="match status" value="1"/>
</dbReference>
<dbReference type="PROSITE" id="PS50900">
    <property type="entry name" value="PLAC"/>
    <property type="match status" value="1"/>
</dbReference>
<feature type="disulfide bond" evidence="6">
    <location>
        <begin position="44"/>
        <end position="50"/>
    </location>
</feature>
<evidence type="ECO:0000256" key="1">
    <source>
        <dbReference type="ARBA" id="ARBA00004613"/>
    </source>
</evidence>
<dbReference type="SMART" id="SM00408">
    <property type="entry name" value="IGc2"/>
    <property type="match status" value="1"/>
</dbReference>
<dbReference type="InterPro" id="IPR007110">
    <property type="entry name" value="Ig-like_dom"/>
</dbReference>
<dbReference type="InterPro" id="IPR003598">
    <property type="entry name" value="Ig_sub2"/>
</dbReference>
<keyword evidence="3" id="KW-0732">Signal</keyword>
<dbReference type="SUPFAM" id="SSF82895">
    <property type="entry name" value="TSP-1 type 1 repeat"/>
    <property type="match status" value="9"/>
</dbReference>
<dbReference type="Pfam" id="PF00090">
    <property type="entry name" value="TSP_1"/>
    <property type="match status" value="1"/>
</dbReference>
<name>A0ABD1DKA1_CULPP</name>
<feature type="domain" description="PLAC" evidence="9">
    <location>
        <begin position="1174"/>
        <end position="1211"/>
    </location>
</feature>
<dbReference type="InterPro" id="IPR050439">
    <property type="entry name" value="ADAMTS_ADAMTS-like"/>
</dbReference>
<dbReference type="InterPro" id="IPR013098">
    <property type="entry name" value="Ig_I-set"/>
</dbReference>
<feature type="compositionally biased region" description="Low complexity" evidence="7">
    <location>
        <begin position="370"/>
        <end position="388"/>
    </location>
</feature>
<dbReference type="InterPro" id="IPR036179">
    <property type="entry name" value="Ig-like_dom_sf"/>
</dbReference>
<dbReference type="GO" id="GO:0005576">
    <property type="term" value="C:extracellular region"/>
    <property type="evidence" value="ECO:0007669"/>
    <property type="project" value="UniProtKB-SubCell"/>
</dbReference>
<dbReference type="SUPFAM" id="SSF48726">
    <property type="entry name" value="Immunoglobulin"/>
    <property type="match status" value="1"/>
</dbReference>
<dbReference type="InterPro" id="IPR045371">
    <property type="entry name" value="ADAMTS_CR_3"/>
</dbReference>
<evidence type="ECO:0000256" key="7">
    <source>
        <dbReference type="SAM" id="MobiDB-lite"/>
    </source>
</evidence>
<feature type="compositionally biased region" description="Basic and acidic residues" evidence="7">
    <location>
        <begin position="820"/>
        <end position="837"/>
    </location>
</feature>
<sequence>MRKESTIATKCNKRAKAQGWSSWTEWSTCSRSCDGGVAYQLRRCHAPHGCKGDAVRYKICNMQPCPELQDFRAHQCAAYDDVPYDGALLKWTPHYDYSEPCALTCRGRPQHLLEDMPDSAAASESFPPVVGDDEPSVIVQLSNRVQDGTRCRPGSLDMCIQGKCQRVGCDLKIGSTKKIDVCGVCGGDGTSCTQPLYQWEIAPMSLCSVTCGGGYKMAMPTCRNRVTGVDVEESLCNASSRPEPTVVQCNTHLCPPKWVTDDWRPCSKSCGGGIRDRVVVCAEESNGSKNKVPDEACRGVRPKSQEACNVQECPKWIVGEWSGCSVSCGGGIQIRSVECMDSSGHYSNQCDPKSKPSSGQQCTTGIGCTGDSSSSSSIGSSSGQQQIGRFGTGLRGEGKPYYAQPLRQDRLPKAEKIVSQRVPSEATFIQDTEWSPCSVTCGEGIRRKPFRCKIFLEFSKRVAILNDSLCHAYKPLDEVERCVMEPCSYSHNFEESYLKDGNRQNLDGIKVQAAVPGKTYSWREEGYTSCSASCLGGVEELIINCIRDDTGKIVSPFLCSPETKPEARIRTCNDIPCPPRWNYSEFTPCSKSCGFGIQTREVTCIHEVTRGGENTMIVPNSMCTTKPQPDRQYCNIIDCPVRWEVSEWSKCSKPCGGGLKERRVECKQIMAQEHKVERPASMCPSNKPPDKKPCNSKACAPEDQKPPIAGTNSTFIQHDPKKNKITLKIGGAATVFFGTQIKIKCPVKRFNRTKIRWAKDQTPLLKSKKIKISKKGALRILDVTFREAGVYTCHAGLSHADLRLSVKPKPGVAEQNQGDGDGKHREGGDSNALRDHSYVANQNGGDEKGGRRNRDRNRGKNRQRHPPDTVQNAESSVMEDGELMRSQMTVSDSTVASDAVAAASSGTRTLPMPHFQHLLASLQLLWPFQTFTNSKGHQWLMEHEYSHFDSTADREEKDEPAKPVNVYELLRARDGVAGENADADGTPDHIEFEWMTTPWSECSQTCGTNGSGYRLRSAHCMVKLVNSSHTVDNSLCEDAGLPVPETVEKCGNVECPRWVSTEWSLCLQSKCFTWHTALQKRDVFCKFGNVSDSDLCDEQDKPVTKQECYNEMCKGVWRVEPWSECNAACGGQGIKYRILQCVWFGTKKPAGNACKDQPRPAVMKVCKGPPCISNLAECKDSSRYCKNVKTMGLCRLHRYQQQCCKTCRFNIYN</sequence>
<feature type="region of interest" description="Disordered" evidence="7">
    <location>
        <begin position="370"/>
        <end position="396"/>
    </location>
</feature>
<keyword evidence="11" id="KW-1185">Reference proteome</keyword>
<feature type="compositionally biased region" description="Basic and acidic residues" evidence="7">
    <location>
        <begin position="845"/>
        <end position="858"/>
    </location>
</feature>
<feature type="region of interest" description="Disordered" evidence="7">
    <location>
        <begin position="808"/>
        <end position="878"/>
    </location>
</feature>
<dbReference type="PROSITE" id="PS50835">
    <property type="entry name" value="IG_LIKE"/>
    <property type="match status" value="1"/>
</dbReference>
<keyword evidence="4" id="KW-0677">Repeat</keyword>